<keyword evidence="4" id="KW-1185">Reference proteome</keyword>
<comment type="caution">
    <text evidence="3">The sequence shown here is derived from an EMBL/GenBank/DDBJ whole genome shotgun (WGS) entry which is preliminary data.</text>
</comment>
<reference evidence="3 4" key="1">
    <citation type="journal article" date="2018" name="ISME J.">
        <title>Endosymbiont genomes yield clues of tubeworm success.</title>
        <authorList>
            <person name="Li Y."/>
            <person name="Liles M.R."/>
            <person name="Halanych K.M."/>
        </authorList>
    </citation>
    <scope>NUCLEOTIDE SEQUENCE [LARGE SCALE GENOMIC DNA]</scope>
    <source>
        <strain evidence="3">A1464</strain>
    </source>
</reference>
<dbReference type="Proteomes" id="UP000254266">
    <property type="component" value="Unassembled WGS sequence"/>
</dbReference>
<dbReference type="SUPFAM" id="SSF48695">
    <property type="entry name" value="Multiheme cytochromes"/>
    <property type="match status" value="1"/>
</dbReference>
<proteinExistence type="predicted"/>
<evidence type="ECO:0000313" key="3">
    <source>
        <dbReference type="EMBL" id="RDH81095.1"/>
    </source>
</evidence>
<feature type="signal peptide" evidence="2">
    <location>
        <begin position="1"/>
        <end position="27"/>
    </location>
</feature>
<evidence type="ECO:0000256" key="2">
    <source>
        <dbReference type="SAM" id="SignalP"/>
    </source>
</evidence>
<sequence length="316" mass="32328">MKYLNKSIKSLLACLVILALGSSTALAAKVRVSLSAAPSTIDTGQSTTLSWSATSATSCSASWTSSTATSGSQSVSPSTTTTYSINCTDGRRSTGESVTVTVNVPPPTASLSASPSTIDEGQSATLNWSSTDASSCSASWTSSTATSGSESVSPVATTTYNISCDGDGGSASNSVDVTVNTAGGGYDLVGDYIGGTHDTQVYDTSFAVEFSYSCLTGGCHENDQQLVDEYAAANMTHTMVKCNACHGTHTADTVGLEKPNLTGHYPGIGATGYIVGTDRCKTCHSNQHTGGRASKNDCKSCHTPHVFAPPNGGSRW</sequence>
<dbReference type="EMBL" id="QFXC01000013">
    <property type="protein sequence ID" value="RDH81095.1"/>
    <property type="molecule type" value="Genomic_DNA"/>
</dbReference>
<name>A0A370D844_9GAMM</name>
<protein>
    <submittedName>
        <fullName evidence="3">Uncharacterized protein</fullName>
    </submittedName>
</protein>
<evidence type="ECO:0000256" key="1">
    <source>
        <dbReference type="SAM" id="MobiDB-lite"/>
    </source>
</evidence>
<organism evidence="3 4">
    <name type="scientific">endosymbiont of Galathealinum brachiosum</name>
    <dbReference type="NCBI Taxonomy" id="2200906"/>
    <lineage>
        <taxon>Bacteria</taxon>
        <taxon>Pseudomonadati</taxon>
        <taxon>Pseudomonadota</taxon>
        <taxon>Gammaproteobacteria</taxon>
        <taxon>sulfur-oxidizing symbionts</taxon>
    </lineage>
</organism>
<evidence type="ECO:0000313" key="4">
    <source>
        <dbReference type="Proteomes" id="UP000254266"/>
    </source>
</evidence>
<dbReference type="AlphaFoldDB" id="A0A370D844"/>
<dbReference type="InterPro" id="IPR036280">
    <property type="entry name" value="Multihaem_cyt_sf"/>
</dbReference>
<keyword evidence="2" id="KW-0732">Signal</keyword>
<dbReference type="Gene3D" id="3.90.10.10">
    <property type="entry name" value="Cytochrome C3"/>
    <property type="match status" value="1"/>
</dbReference>
<gene>
    <name evidence="3" type="ORF">DIZ80_13330</name>
</gene>
<accession>A0A370D844</accession>
<feature type="chain" id="PRO_5016934695" evidence="2">
    <location>
        <begin position="28"/>
        <end position="316"/>
    </location>
</feature>
<feature type="compositionally biased region" description="Low complexity" evidence="1">
    <location>
        <begin position="65"/>
        <end position="84"/>
    </location>
</feature>
<feature type="region of interest" description="Disordered" evidence="1">
    <location>
        <begin position="65"/>
        <end position="98"/>
    </location>
</feature>